<accession>A0AAQ3PA17</accession>
<protein>
    <submittedName>
        <fullName evidence="3">Uncharacterized protein</fullName>
    </submittedName>
</protein>
<organism evidence="3 4">
    <name type="scientific">Vigna mungo</name>
    <name type="common">Black gram</name>
    <name type="synonym">Phaseolus mungo</name>
    <dbReference type="NCBI Taxonomy" id="3915"/>
    <lineage>
        <taxon>Eukaryota</taxon>
        <taxon>Viridiplantae</taxon>
        <taxon>Streptophyta</taxon>
        <taxon>Embryophyta</taxon>
        <taxon>Tracheophyta</taxon>
        <taxon>Spermatophyta</taxon>
        <taxon>Magnoliopsida</taxon>
        <taxon>eudicotyledons</taxon>
        <taxon>Gunneridae</taxon>
        <taxon>Pentapetalae</taxon>
        <taxon>rosids</taxon>
        <taxon>fabids</taxon>
        <taxon>Fabales</taxon>
        <taxon>Fabaceae</taxon>
        <taxon>Papilionoideae</taxon>
        <taxon>50 kb inversion clade</taxon>
        <taxon>NPAAA clade</taxon>
        <taxon>indigoferoid/millettioid clade</taxon>
        <taxon>Phaseoleae</taxon>
        <taxon>Vigna</taxon>
    </lineage>
</organism>
<dbReference type="PANTHER" id="PTHR33564:SF15">
    <property type="entry name" value="PROTEIN, PUTATIVE-RELATED"/>
    <property type="match status" value="1"/>
</dbReference>
<keyword evidence="2" id="KW-1133">Transmembrane helix</keyword>
<dbReference type="Proteomes" id="UP001374535">
    <property type="component" value="Chromosome 1"/>
</dbReference>
<reference evidence="3 4" key="1">
    <citation type="journal article" date="2023" name="Life. Sci Alliance">
        <title>Evolutionary insights into 3D genome organization and epigenetic landscape of Vigna mungo.</title>
        <authorList>
            <person name="Junaid A."/>
            <person name="Singh B."/>
            <person name="Bhatia S."/>
        </authorList>
    </citation>
    <scope>NUCLEOTIDE SEQUENCE [LARGE SCALE GENOMIC DNA]</scope>
    <source>
        <strain evidence="3">Urdbean</strain>
    </source>
</reference>
<feature type="transmembrane region" description="Helical" evidence="2">
    <location>
        <begin position="6"/>
        <end position="25"/>
    </location>
</feature>
<proteinExistence type="predicted"/>
<keyword evidence="4" id="KW-1185">Reference proteome</keyword>
<evidence type="ECO:0000313" key="3">
    <source>
        <dbReference type="EMBL" id="WVZ23954.1"/>
    </source>
</evidence>
<evidence type="ECO:0000313" key="4">
    <source>
        <dbReference type="Proteomes" id="UP001374535"/>
    </source>
</evidence>
<name>A0AAQ3PA17_VIGMU</name>
<evidence type="ECO:0000256" key="1">
    <source>
        <dbReference type="SAM" id="MobiDB-lite"/>
    </source>
</evidence>
<dbReference type="PANTHER" id="PTHR33564">
    <property type="entry name" value="TRANSMEMBRANE PROTEIN"/>
    <property type="match status" value="1"/>
</dbReference>
<dbReference type="AlphaFoldDB" id="A0AAQ3PA17"/>
<feature type="region of interest" description="Disordered" evidence="1">
    <location>
        <begin position="77"/>
        <end position="104"/>
    </location>
</feature>
<evidence type="ECO:0000256" key="2">
    <source>
        <dbReference type="SAM" id="Phobius"/>
    </source>
</evidence>
<keyword evidence="2" id="KW-0472">Membrane</keyword>
<dbReference type="EMBL" id="CP144700">
    <property type="protein sequence ID" value="WVZ23954.1"/>
    <property type="molecule type" value="Genomic_DNA"/>
</dbReference>
<keyword evidence="2" id="KW-0812">Transmembrane</keyword>
<gene>
    <name evidence="3" type="ORF">V8G54_002498</name>
</gene>
<sequence length="131" mass="15299">MASISQGLVFTSAMLFSTTLLYLAFSKHKTSPDFHIPSDSNKQILRSCMYSEEKKRERKKNKKVKFAKIVMVKEVERDGEEENREEQGMQNRVSRSEWKTENLENPEIPANRVALYNGILRDRVQRMACCH</sequence>